<sequence>MAEQGWVGLARAASDVFGWVYFLSWSLSFYPQPLLNWRRKSTVGLTVDFPLLNVLGFVCYTLSTTAFYFNDEVRHQYAIRNPGAPVPTVRANDVAFAVHALFLCAITYTQFWSWLWGFERTPGKRASRITQGVFCGCITGLLLVGLVVVVLNQDARDPQAWAAIDVIYAASYVKLIVTCVKYVPQAFSNFKAKSTNGWAIGQILLDLLGGILSISQLLIDSSLESDWSGVTGNPAKFGLGNISIFFDLIFITQHYVLYKDDREETRPLLG</sequence>
<protein>
    <recommendedName>
        <fullName evidence="14">Cystinosin</fullName>
    </recommendedName>
</protein>
<comment type="similarity">
    <text evidence="2">Belongs to the cystinosin family.</text>
</comment>
<feature type="transmembrane region" description="Helical" evidence="11">
    <location>
        <begin position="129"/>
        <end position="152"/>
    </location>
</feature>
<keyword evidence="6" id="KW-0769">Symport</keyword>
<evidence type="ECO:0000256" key="3">
    <source>
        <dbReference type="ARBA" id="ARBA00022448"/>
    </source>
</evidence>
<name>A0A8K0PD34_9PEZI</name>
<feature type="transmembrane region" description="Helical" evidence="11">
    <location>
        <begin position="239"/>
        <end position="258"/>
    </location>
</feature>
<dbReference type="SMART" id="SM00679">
    <property type="entry name" value="CTNS"/>
    <property type="match status" value="2"/>
</dbReference>
<evidence type="ECO:0000256" key="7">
    <source>
        <dbReference type="ARBA" id="ARBA00022989"/>
    </source>
</evidence>
<evidence type="ECO:0008006" key="14">
    <source>
        <dbReference type="Google" id="ProtNLM"/>
    </source>
</evidence>
<dbReference type="OrthoDB" id="75720at2759"/>
<keyword evidence="4 11" id="KW-0812">Transmembrane</keyword>
<evidence type="ECO:0000256" key="11">
    <source>
        <dbReference type="SAM" id="Phobius"/>
    </source>
</evidence>
<evidence type="ECO:0000313" key="13">
    <source>
        <dbReference type="Proteomes" id="UP000809789"/>
    </source>
</evidence>
<feature type="transmembrane region" description="Helical" evidence="11">
    <location>
        <begin position="198"/>
        <end position="219"/>
    </location>
</feature>
<evidence type="ECO:0000256" key="6">
    <source>
        <dbReference type="ARBA" id="ARBA00022847"/>
    </source>
</evidence>
<dbReference type="AlphaFoldDB" id="A0A8K0PD34"/>
<keyword evidence="8 11" id="KW-0472">Membrane</keyword>
<keyword evidence="7 11" id="KW-1133">Transmembrane helix</keyword>
<feature type="transmembrane region" description="Helical" evidence="11">
    <location>
        <begin position="158"/>
        <end position="177"/>
    </location>
</feature>
<dbReference type="GO" id="GO:0015184">
    <property type="term" value="F:L-cystine transmembrane transporter activity"/>
    <property type="evidence" value="ECO:0007669"/>
    <property type="project" value="TreeGrafter"/>
</dbReference>
<comment type="catalytic activity">
    <reaction evidence="10">
        <text>L-cystine(out) + H(+)(out) = L-cystine(in) + H(+)(in)</text>
        <dbReference type="Rhea" id="RHEA:66172"/>
        <dbReference type="ChEBI" id="CHEBI:15378"/>
        <dbReference type="ChEBI" id="CHEBI:35491"/>
    </reaction>
    <physiologicalReaction direction="left-to-right" evidence="10">
        <dbReference type="Rhea" id="RHEA:66173"/>
    </physiologicalReaction>
</comment>
<gene>
    <name evidence="12" type="ORF">KVT40_005098</name>
</gene>
<proteinExistence type="inferred from homology"/>
<evidence type="ECO:0000313" key="12">
    <source>
        <dbReference type="EMBL" id="KAG8627615.1"/>
    </source>
</evidence>
<organism evidence="12 13">
    <name type="scientific">Elsinoe batatas</name>
    <dbReference type="NCBI Taxonomy" id="2601811"/>
    <lineage>
        <taxon>Eukaryota</taxon>
        <taxon>Fungi</taxon>
        <taxon>Dikarya</taxon>
        <taxon>Ascomycota</taxon>
        <taxon>Pezizomycotina</taxon>
        <taxon>Dothideomycetes</taxon>
        <taxon>Dothideomycetidae</taxon>
        <taxon>Myriangiales</taxon>
        <taxon>Elsinoaceae</taxon>
        <taxon>Elsinoe</taxon>
    </lineage>
</organism>
<dbReference type="FunFam" id="1.20.1280.290:FF:000016">
    <property type="entry name" value="Cystinosin homolog"/>
    <property type="match status" value="1"/>
</dbReference>
<dbReference type="GO" id="GO:0000324">
    <property type="term" value="C:fungal-type vacuole"/>
    <property type="evidence" value="ECO:0007669"/>
    <property type="project" value="TreeGrafter"/>
</dbReference>
<feature type="transmembrane region" description="Helical" evidence="11">
    <location>
        <begin position="12"/>
        <end position="30"/>
    </location>
</feature>
<keyword evidence="13" id="KW-1185">Reference proteome</keyword>
<reference evidence="12" key="1">
    <citation type="submission" date="2021-07" db="EMBL/GenBank/DDBJ databases">
        <title>Elsinoe batatas strain:CRI-CJ2 Genome sequencing and assembly.</title>
        <authorList>
            <person name="Huang L."/>
        </authorList>
    </citation>
    <scope>NUCLEOTIDE SEQUENCE</scope>
    <source>
        <strain evidence="12">CRI-CJ2</strain>
    </source>
</reference>
<dbReference type="GO" id="GO:0005774">
    <property type="term" value="C:vacuolar membrane"/>
    <property type="evidence" value="ECO:0007669"/>
    <property type="project" value="TreeGrafter"/>
</dbReference>
<feature type="transmembrane region" description="Helical" evidence="11">
    <location>
        <begin position="51"/>
        <end position="69"/>
    </location>
</feature>
<keyword evidence="3" id="KW-0813">Transport</keyword>
<evidence type="ECO:0000256" key="9">
    <source>
        <dbReference type="ARBA" id="ARBA00023228"/>
    </source>
</evidence>
<evidence type="ECO:0000256" key="8">
    <source>
        <dbReference type="ARBA" id="ARBA00023136"/>
    </source>
</evidence>
<keyword evidence="9" id="KW-0458">Lysosome</keyword>
<accession>A0A8K0PD34</accession>
<dbReference type="InterPro" id="IPR006603">
    <property type="entry name" value="PQ-loop_rpt"/>
</dbReference>
<dbReference type="Pfam" id="PF04193">
    <property type="entry name" value="PQ-loop"/>
    <property type="match status" value="2"/>
</dbReference>
<keyword evidence="5" id="KW-0677">Repeat</keyword>
<dbReference type="NCBIfam" id="TIGR00951">
    <property type="entry name" value="2A43"/>
    <property type="match status" value="1"/>
</dbReference>
<feature type="transmembrane region" description="Helical" evidence="11">
    <location>
        <begin position="94"/>
        <end position="117"/>
    </location>
</feature>
<dbReference type="GO" id="GO:0015293">
    <property type="term" value="F:symporter activity"/>
    <property type="evidence" value="ECO:0007669"/>
    <property type="project" value="UniProtKB-KW"/>
</dbReference>
<dbReference type="InterPro" id="IPR005282">
    <property type="entry name" value="LC_transporter"/>
</dbReference>
<dbReference type="PANTHER" id="PTHR13131:SF5">
    <property type="entry name" value="CYSTINOSIN"/>
    <property type="match status" value="1"/>
</dbReference>
<dbReference type="Gene3D" id="1.20.1280.290">
    <property type="match status" value="1"/>
</dbReference>
<dbReference type="Proteomes" id="UP000809789">
    <property type="component" value="Unassembled WGS sequence"/>
</dbReference>
<comment type="subcellular location">
    <subcellularLocation>
        <location evidence="1">Lysosome membrane</location>
        <topology evidence="1">Multi-pass membrane protein</topology>
    </subcellularLocation>
</comment>
<dbReference type="PANTHER" id="PTHR13131">
    <property type="entry name" value="CYSTINOSIN"/>
    <property type="match status" value="1"/>
</dbReference>
<evidence type="ECO:0000256" key="1">
    <source>
        <dbReference type="ARBA" id="ARBA00004155"/>
    </source>
</evidence>
<evidence type="ECO:0000256" key="4">
    <source>
        <dbReference type="ARBA" id="ARBA00022692"/>
    </source>
</evidence>
<evidence type="ECO:0000256" key="10">
    <source>
        <dbReference type="ARBA" id="ARBA00048473"/>
    </source>
</evidence>
<dbReference type="EMBL" id="JAESVG020000005">
    <property type="protein sequence ID" value="KAG8627615.1"/>
    <property type="molecule type" value="Genomic_DNA"/>
</dbReference>
<evidence type="ECO:0000256" key="5">
    <source>
        <dbReference type="ARBA" id="ARBA00022737"/>
    </source>
</evidence>
<comment type="caution">
    <text evidence="12">The sequence shown here is derived from an EMBL/GenBank/DDBJ whole genome shotgun (WGS) entry which is preliminary data.</text>
</comment>
<evidence type="ECO:0000256" key="2">
    <source>
        <dbReference type="ARBA" id="ARBA00006855"/>
    </source>
</evidence>